<evidence type="ECO:0000256" key="2">
    <source>
        <dbReference type="ARBA" id="ARBA00023015"/>
    </source>
</evidence>
<dbReference type="Pfam" id="PF03466">
    <property type="entry name" value="LysR_substrate"/>
    <property type="match status" value="1"/>
</dbReference>
<dbReference type="EMBL" id="SSTI01000017">
    <property type="protein sequence ID" value="THG37421.1"/>
    <property type="molecule type" value="Genomic_DNA"/>
</dbReference>
<dbReference type="InterPro" id="IPR036390">
    <property type="entry name" value="WH_DNA-bd_sf"/>
</dbReference>
<feature type="domain" description="HTH lysR-type" evidence="5">
    <location>
        <begin position="27"/>
        <end position="85"/>
    </location>
</feature>
<evidence type="ECO:0000256" key="1">
    <source>
        <dbReference type="ARBA" id="ARBA00009437"/>
    </source>
</evidence>
<sequence length="323" mass="35361">MANNGHSGRSDNPAVYGLTVQQRRLLPQFAALKAFEAIGTCGGIRRAAEALSVDHAAVSRHLRALEEWAGVPLFDRASGVAGQLTPHGARFHRTIARSLAEISAAALDFMPQQDDRNLVLWCAPGLASEWLTGRIGNFSAAFPDIQLELQPIEITPGAVGHDVDAYIHYVIDAQKADLDPDFRTQELARPRILAVASPSFVADLPPVATPADLLNLPLLHEANFDQWRRWFESHGVAGAENLGGPRYWQGHLTLAAARRGQGLALANTLLVADSIRRGELVEVGDFAPVHLGSYMLTTRRTRWRGLALTDFRRWIERAIVAPD</sequence>
<dbReference type="InterPro" id="IPR000847">
    <property type="entry name" value="LysR_HTH_N"/>
</dbReference>
<dbReference type="PROSITE" id="PS50931">
    <property type="entry name" value="HTH_LYSR"/>
    <property type="match status" value="1"/>
</dbReference>
<reference evidence="6 7" key="1">
    <citation type="submission" date="2019-04" db="EMBL/GenBank/DDBJ databases">
        <title>Microbes associate with the intestines of laboratory mice.</title>
        <authorList>
            <person name="Navarre W."/>
            <person name="Wong E."/>
            <person name="Huang K.C."/>
            <person name="Tropini C."/>
            <person name="Ng K."/>
            <person name="Yu B."/>
        </authorList>
    </citation>
    <scope>NUCLEOTIDE SEQUENCE [LARGE SCALE GENOMIC DNA]</scope>
    <source>
        <strain evidence="6 7">NM83_B4-11</strain>
    </source>
</reference>
<dbReference type="InterPro" id="IPR005119">
    <property type="entry name" value="LysR_subst-bd"/>
</dbReference>
<evidence type="ECO:0000256" key="4">
    <source>
        <dbReference type="ARBA" id="ARBA00023163"/>
    </source>
</evidence>
<dbReference type="Gene3D" id="1.10.10.10">
    <property type="entry name" value="Winged helix-like DNA-binding domain superfamily/Winged helix DNA-binding domain"/>
    <property type="match status" value="1"/>
</dbReference>
<comment type="caution">
    <text evidence="6">The sequence shown here is derived from an EMBL/GenBank/DDBJ whole genome shotgun (WGS) entry which is preliminary data.</text>
</comment>
<comment type="similarity">
    <text evidence="1">Belongs to the LysR transcriptional regulatory family.</text>
</comment>
<dbReference type="Gene3D" id="3.40.190.10">
    <property type="entry name" value="Periplasmic binding protein-like II"/>
    <property type="match status" value="2"/>
</dbReference>
<keyword evidence="3" id="KW-0238">DNA-binding</keyword>
<dbReference type="SUPFAM" id="SSF53850">
    <property type="entry name" value="Periplasmic binding protein-like II"/>
    <property type="match status" value="1"/>
</dbReference>
<protein>
    <submittedName>
        <fullName evidence="6">LysR family transcriptional regulator</fullName>
    </submittedName>
</protein>
<accession>A0ABY2QDA7</accession>
<dbReference type="InterPro" id="IPR058163">
    <property type="entry name" value="LysR-type_TF_proteobact-type"/>
</dbReference>
<proteinExistence type="inferred from homology"/>
<dbReference type="Proteomes" id="UP000308038">
    <property type="component" value="Unassembled WGS sequence"/>
</dbReference>
<dbReference type="InterPro" id="IPR036388">
    <property type="entry name" value="WH-like_DNA-bd_sf"/>
</dbReference>
<name>A0ABY2QDA7_9SPHN</name>
<evidence type="ECO:0000313" key="7">
    <source>
        <dbReference type="Proteomes" id="UP000308038"/>
    </source>
</evidence>
<evidence type="ECO:0000313" key="6">
    <source>
        <dbReference type="EMBL" id="THG37421.1"/>
    </source>
</evidence>
<dbReference type="Pfam" id="PF00126">
    <property type="entry name" value="HTH_1"/>
    <property type="match status" value="1"/>
</dbReference>
<gene>
    <name evidence="6" type="ORF">E5988_15840</name>
</gene>
<dbReference type="PANTHER" id="PTHR30537">
    <property type="entry name" value="HTH-TYPE TRANSCRIPTIONAL REGULATOR"/>
    <property type="match status" value="1"/>
</dbReference>
<dbReference type="SUPFAM" id="SSF46785">
    <property type="entry name" value="Winged helix' DNA-binding domain"/>
    <property type="match status" value="1"/>
</dbReference>
<keyword evidence="7" id="KW-1185">Reference proteome</keyword>
<keyword evidence="4" id="KW-0804">Transcription</keyword>
<dbReference type="PANTHER" id="PTHR30537:SF79">
    <property type="entry name" value="TRANSCRIPTIONAL REGULATOR-RELATED"/>
    <property type="match status" value="1"/>
</dbReference>
<dbReference type="RefSeq" id="WP_125946561.1">
    <property type="nucleotide sequence ID" value="NZ_SSTI01000017.1"/>
</dbReference>
<evidence type="ECO:0000256" key="3">
    <source>
        <dbReference type="ARBA" id="ARBA00023125"/>
    </source>
</evidence>
<keyword evidence="2" id="KW-0805">Transcription regulation</keyword>
<evidence type="ECO:0000259" key="5">
    <source>
        <dbReference type="PROSITE" id="PS50931"/>
    </source>
</evidence>
<organism evidence="6 7">
    <name type="scientific">Sphingomonas olei</name>
    <dbReference type="NCBI Taxonomy" id="1886787"/>
    <lineage>
        <taxon>Bacteria</taxon>
        <taxon>Pseudomonadati</taxon>
        <taxon>Pseudomonadota</taxon>
        <taxon>Alphaproteobacteria</taxon>
        <taxon>Sphingomonadales</taxon>
        <taxon>Sphingomonadaceae</taxon>
        <taxon>Sphingomonas</taxon>
    </lineage>
</organism>